<reference evidence="2 3" key="1">
    <citation type="submission" date="2015-07" db="EMBL/GenBank/DDBJ databases">
        <title>Foodborne Vibrio parahaemolyticus Isolates.</title>
        <authorList>
            <person name="Ronholm J."/>
            <person name="Petronella N."/>
            <person name="Kenwell R."/>
            <person name="Banerjee S."/>
        </authorList>
    </citation>
    <scope>NUCLEOTIDE SEQUENCE [LARGE SCALE GENOMIC DNA]</scope>
    <source>
        <strain evidence="2 3">HS-06-05</strain>
    </source>
</reference>
<gene>
    <name evidence="2" type="ORF">ACX05_17505</name>
</gene>
<feature type="signal peptide" evidence="1">
    <location>
        <begin position="1"/>
        <end position="16"/>
    </location>
</feature>
<protein>
    <recommendedName>
        <fullName evidence="4">Outer membrane protein beta-barrel domain-containing protein</fullName>
    </recommendedName>
</protein>
<dbReference type="RefSeq" id="WP_025542362.1">
    <property type="nucleotide sequence ID" value="NZ_CP011884.1"/>
</dbReference>
<evidence type="ECO:0000313" key="2">
    <source>
        <dbReference type="EMBL" id="KOY28671.1"/>
    </source>
</evidence>
<dbReference type="Proteomes" id="UP000037697">
    <property type="component" value="Unassembled WGS sequence"/>
</dbReference>
<dbReference type="AlphaFoldDB" id="A0AAW3IVB3"/>
<comment type="caution">
    <text evidence="2">The sequence shown here is derived from an EMBL/GenBank/DDBJ whole genome shotgun (WGS) entry which is preliminary data.</text>
</comment>
<evidence type="ECO:0000256" key="1">
    <source>
        <dbReference type="SAM" id="SignalP"/>
    </source>
</evidence>
<evidence type="ECO:0008006" key="4">
    <source>
        <dbReference type="Google" id="ProtNLM"/>
    </source>
</evidence>
<accession>A0AAW3IVB3</accession>
<feature type="chain" id="PRO_5043912858" description="Outer membrane protein beta-barrel domain-containing protein" evidence="1">
    <location>
        <begin position="17"/>
        <end position="189"/>
    </location>
</feature>
<proteinExistence type="predicted"/>
<organism evidence="2 3">
    <name type="scientific">Vibrio parahaemolyticus</name>
    <dbReference type="NCBI Taxonomy" id="670"/>
    <lineage>
        <taxon>Bacteria</taxon>
        <taxon>Pseudomonadati</taxon>
        <taxon>Pseudomonadota</taxon>
        <taxon>Gammaproteobacteria</taxon>
        <taxon>Vibrionales</taxon>
        <taxon>Vibrionaceae</taxon>
        <taxon>Vibrio</taxon>
    </lineage>
</organism>
<sequence>MKRILFALLIPFFANAGVSQNDKSVDESNLVVSLRYADTTMMGKNNDLFGFSFATGLKEEGFGYALSFDSQSFDIKGRNTDIGVENTKYDYKNVMFGTTYGVTDNFYLIPKLGLTFNRYKSKYKGVTHIPNTGMAYPAMKYKSEHDYSMSYGLDMMFFSKRVAYGFGITDSDYFGNRETKANISIGYAF</sequence>
<evidence type="ECO:0000313" key="3">
    <source>
        <dbReference type="Proteomes" id="UP000037697"/>
    </source>
</evidence>
<name>A0AAW3IVB3_VIBPH</name>
<dbReference type="EMBL" id="LIRS01000091">
    <property type="protein sequence ID" value="KOY28671.1"/>
    <property type="molecule type" value="Genomic_DNA"/>
</dbReference>
<keyword evidence="1" id="KW-0732">Signal</keyword>